<dbReference type="AlphaFoldDB" id="A0ABD2QJU3"/>
<dbReference type="GO" id="GO:0016787">
    <property type="term" value="F:hydrolase activity"/>
    <property type="evidence" value="ECO:0007669"/>
    <property type="project" value="UniProtKB-KW"/>
</dbReference>
<dbReference type="Gene3D" id="3.40.50.300">
    <property type="entry name" value="P-loop containing nucleotide triphosphate hydrolases"/>
    <property type="match status" value="1"/>
</dbReference>
<feature type="region of interest" description="Disordered" evidence="7">
    <location>
        <begin position="143"/>
        <end position="163"/>
    </location>
</feature>
<keyword evidence="4 8" id="KW-0347">Helicase</keyword>
<evidence type="ECO:0000256" key="1">
    <source>
        <dbReference type="ARBA" id="ARBA00012552"/>
    </source>
</evidence>
<evidence type="ECO:0000313" key="9">
    <source>
        <dbReference type="Proteomes" id="UP001626550"/>
    </source>
</evidence>
<gene>
    <name evidence="8" type="primary">DHX15_1</name>
    <name evidence="8" type="ORF">Ciccas_002657</name>
</gene>
<dbReference type="GO" id="GO:0008380">
    <property type="term" value="P:RNA splicing"/>
    <property type="evidence" value="ECO:0007669"/>
    <property type="project" value="UniProtKB-KW"/>
</dbReference>
<dbReference type="PANTHER" id="PTHR18934">
    <property type="entry name" value="ATP-DEPENDENT RNA HELICASE"/>
    <property type="match status" value="1"/>
</dbReference>
<reference evidence="8 9" key="1">
    <citation type="submission" date="2024-11" db="EMBL/GenBank/DDBJ databases">
        <title>Adaptive evolution of stress response genes in parasites aligns with host niche diversity.</title>
        <authorList>
            <person name="Hahn C."/>
            <person name="Resl P."/>
        </authorList>
    </citation>
    <scope>NUCLEOTIDE SEQUENCE [LARGE SCALE GENOMIC DNA]</scope>
    <source>
        <strain evidence="8">EGGRZ-B1_66</strain>
        <tissue evidence="8">Body</tissue>
    </source>
</reference>
<evidence type="ECO:0000256" key="5">
    <source>
        <dbReference type="ARBA" id="ARBA00023187"/>
    </source>
</evidence>
<name>A0ABD2QJU3_9PLAT</name>
<dbReference type="GO" id="GO:0006397">
    <property type="term" value="P:mRNA processing"/>
    <property type="evidence" value="ECO:0007669"/>
    <property type="project" value="UniProtKB-KW"/>
</dbReference>
<proteinExistence type="predicted"/>
<keyword evidence="3" id="KW-0378">Hydrolase</keyword>
<evidence type="ECO:0000313" key="8">
    <source>
        <dbReference type="EMBL" id="KAL3318681.1"/>
    </source>
</evidence>
<accession>A0ABD2QJU3</accession>
<evidence type="ECO:0000256" key="3">
    <source>
        <dbReference type="ARBA" id="ARBA00022801"/>
    </source>
</evidence>
<dbReference type="InterPro" id="IPR027417">
    <property type="entry name" value="P-loop_NTPase"/>
</dbReference>
<dbReference type="EMBL" id="JBJKFK010000215">
    <property type="protein sequence ID" value="KAL3318681.1"/>
    <property type="molecule type" value="Genomic_DNA"/>
</dbReference>
<evidence type="ECO:0000256" key="4">
    <source>
        <dbReference type="ARBA" id="ARBA00022806"/>
    </source>
</evidence>
<dbReference type="PANTHER" id="PTHR18934:SF109">
    <property type="entry name" value="ATP-DEPENDENT RNA HELICASE DHX15 HOMOLOG"/>
    <property type="match status" value="1"/>
</dbReference>
<comment type="caution">
    <text evidence="8">The sequence shown here is derived from an EMBL/GenBank/DDBJ whole genome shotgun (WGS) entry which is preliminary data.</text>
</comment>
<keyword evidence="5" id="KW-0508">mRNA splicing</keyword>
<dbReference type="SUPFAM" id="SSF52540">
    <property type="entry name" value="P-loop containing nucleoside triphosphate hydrolases"/>
    <property type="match status" value="1"/>
</dbReference>
<keyword evidence="4 8" id="KW-0067">ATP-binding</keyword>
<keyword evidence="9" id="KW-1185">Reference proteome</keyword>
<dbReference type="EC" id="3.6.4.13" evidence="1"/>
<comment type="catalytic activity">
    <reaction evidence="6">
        <text>ATP + H2O = ADP + phosphate + H(+)</text>
        <dbReference type="Rhea" id="RHEA:13065"/>
        <dbReference type="ChEBI" id="CHEBI:15377"/>
        <dbReference type="ChEBI" id="CHEBI:15378"/>
        <dbReference type="ChEBI" id="CHEBI:30616"/>
        <dbReference type="ChEBI" id="CHEBI:43474"/>
        <dbReference type="ChEBI" id="CHEBI:456216"/>
        <dbReference type="EC" id="3.6.4.13"/>
    </reaction>
</comment>
<dbReference type="GO" id="GO:0003724">
    <property type="term" value="F:RNA helicase activity"/>
    <property type="evidence" value="ECO:0007669"/>
    <property type="project" value="UniProtKB-EC"/>
</dbReference>
<keyword evidence="4 8" id="KW-0547">Nucleotide-binding</keyword>
<evidence type="ECO:0000256" key="6">
    <source>
        <dbReference type="ARBA" id="ARBA00047984"/>
    </source>
</evidence>
<evidence type="ECO:0000256" key="2">
    <source>
        <dbReference type="ARBA" id="ARBA00022664"/>
    </source>
</evidence>
<dbReference type="Proteomes" id="UP001626550">
    <property type="component" value="Unassembled WGS sequence"/>
</dbReference>
<keyword evidence="2" id="KW-0507">mRNA processing</keyword>
<evidence type="ECO:0000256" key="7">
    <source>
        <dbReference type="SAM" id="MobiDB-lite"/>
    </source>
</evidence>
<dbReference type="CDD" id="cd18791">
    <property type="entry name" value="SF2_C_RHA"/>
    <property type="match status" value="1"/>
</dbReference>
<protein>
    <recommendedName>
        <fullName evidence="1">RNA helicase</fullName>
        <ecNumber evidence="1">3.6.4.13</ecNumber>
    </recommendedName>
</protein>
<organism evidence="8 9">
    <name type="scientific">Cichlidogyrus casuarinus</name>
    <dbReference type="NCBI Taxonomy" id="1844966"/>
    <lineage>
        <taxon>Eukaryota</taxon>
        <taxon>Metazoa</taxon>
        <taxon>Spiralia</taxon>
        <taxon>Lophotrochozoa</taxon>
        <taxon>Platyhelminthes</taxon>
        <taxon>Monogenea</taxon>
        <taxon>Monopisthocotylea</taxon>
        <taxon>Dactylogyridea</taxon>
        <taxon>Ancyrocephalidae</taxon>
        <taxon>Cichlidogyrus</taxon>
    </lineage>
</organism>
<sequence length="183" mass="20261">MLNKAASASLQGLCSRLMRRDDISGTPQLKLAYSIEFQCIGEQSKIVQQRIFEPAPPTKPNGAVGRKVVVSTNIAETSLTIDGVVFVIDPGFAKQKVYNPRIRVESLLVSAISKATGRQSRPYQAWQVFYDAPVQVSWSRESGEVKPQVSARRRPRPGYLDWCGAKEPPPTVISPLSLHQEKI</sequence>